<keyword evidence="4 11" id="KW-0507">mRNA processing</keyword>
<feature type="region of interest" description="Knob domain" evidence="11">
    <location>
        <begin position="579"/>
        <end position="854"/>
    </location>
</feature>
<evidence type="ECO:0000256" key="3">
    <source>
        <dbReference type="ARBA" id="ARBA00022630"/>
    </source>
</evidence>
<evidence type="ECO:0000256" key="4">
    <source>
        <dbReference type="ARBA" id="ARBA00022664"/>
    </source>
</evidence>
<dbReference type="PANTHER" id="PTHR12272:SF11">
    <property type="entry name" value="PAN2-PAN3 DEADENYLATION COMPLEX SUBUNIT PAN3"/>
    <property type="match status" value="1"/>
</dbReference>
<keyword evidence="10 11" id="KW-0175">Coiled coil</keyword>
<dbReference type="FunFam" id="1.10.287.3700:FF:000001">
    <property type="entry name" value="PAN2-PAN3 deadenylation complex subunit PAN3"/>
    <property type="match status" value="1"/>
</dbReference>
<keyword evidence="2 11" id="KW-0963">Cytoplasm</keyword>
<dbReference type="SUPFAM" id="SSF51905">
    <property type="entry name" value="FAD/NAD(P)-binding domain"/>
    <property type="match status" value="1"/>
</dbReference>
<comment type="caution">
    <text evidence="15">The sequence shown here is derived from an EMBL/GenBank/DDBJ whole genome shotgun (WGS) entry which is preliminary data.</text>
</comment>
<dbReference type="Gene3D" id="1.10.510.10">
    <property type="entry name" value="Transferase(Phosphotransferase) domain 1"/>
    <property type="match status" value="1"/>
</dbReference>
<feature type="domain" description="Pan3 C-terminal knob" evidence="14">
    <location>
        <begin position="531"/>
        <end position="682"/>
    </location>
</feature>
<dbReference type="Pfam" id="PF01494">
    <property type="entry name" value="FAD_binding_3"/>
    <property type="match status" value="1"/>
</dbReference>
<dbReference type="PRINTS" id="PR00420">
    <property type="entry name" value="RNGMNOXGNASE"/>
</dbReference>
<evidence type="ECO:0000313" key="15">
    <source>
        <dbReference type="EMBL" id="KAK4545341.1"/>
    </source>
</evidence>
<dbReference type="GO" id="GO:0006397">
    <property type="term" value="P:mRNA processing"/>
    <property type="evidence" value="ECO:0007669"/>
    <property type="project" value="UniProtKB-KW"/>
</dbReference>
<feature type="compositionally biased region" description="Polar residues" evidence="12">
    <location>
        <begin position="585"/>
        <end position="605"/>
    </location>
</feature>
<feature type="binding site" evidence="11">
    <location>
        <begin position="365"/>
        <end position="372"/>
    </location>
    <ligand>
        <name>ATP</name>
        <dbReference type="ChEBI" id="CHEBI:30616"/>
    </ligand>
</feature>
<protein>
    <recommendedName>
        <fullName evidence="11">PAN2-PAN3 deadenylation complex subunit PAN3</fullName>
    </recommendedName>
    <alternativeName>
        <fullName evidence="11">PAB1P-dependent poly(A)-specific ribonuclease</fullName>
    </alternativeName>
    <alternativeName>
        <fullName evidence="11">Poly(A)-nuclease deadenylation complex subunit 3</fullName>
        <shortName evidence="11">PAN deadenylation complex subunit 3</shortName>
    </alternativeName>
</protein>
<dbReference type="Gene3D" id="3.50.50.60">
    <property type="entry name" value="FAD/NAD(P)-binding domain"/>
    <property type="match status" value="1"/>
</dbReference>
<dbReference type="PANTHER" id="PTHR12272">
    <property type="entry name" value="DEADENYLATION COMPLEX SUBUNIT PAN3"/>
    <property type="match status" value="1"/>
</dbReference>
<comment type="similarity">
    <text evidence="11">Belongs to the protein kinase superfamily. PAN3 family.</text>
</comment>
<dbReference type="InterPro" id="IPR030844">
    <property type="entry name" value="PAN3"/>
</dbReference>
<sequence length="854" mass="94438">MAAGPQRTSGDARRHMSYGALNNRFENQRPMSQQLCRNGPHCRKYQDGTCNYNHDFSSLAGNGPGVVPKKNLNVESPAFTPNFTPKSSHAVPVKLGISPKAAAAATFTPRGSGTVTPASISHMKLPSDDFVLPQPFQPSQPYAEFVPGQIFVPQQQQEQSHSIQAQINPYSDPFLSPQTLPQGISSLDGSHQQINPYAQTAQSVPGQTFYQDTTGFKHPLNYHLYASVGPRRENMLPYQRASADFFIPDDLREDLHKKSDAALQTFANSTLPQSVEYFHSLVALDTNNPTGQSTFGYPSWVYKATSSRDGHTYALRRIEGFRLTSEAAIKSFHAWKRVSSASMVQVHDAFTGRWFGDSSLIVVSDYHPMAQTLAEKHFAPSRAGRTGSQVVPENDLWGYLVQLASALKAIHEAGLAAQVMMASKVLLTSKNRLRLNGCGVLDVVKYEQRLPTTELQRADLEDLGRLILGVAARNPTANQNTEKALQLVSRTYSERFRLCLAWLLLPPPVTKDDMSPTQQSEQAQALSDYNINTLLNNIADKVVSAFDSTLHQEDELTSNLMRELENGRLVRLLTKLNVILERPESSTAPGSSTNPASLNQPSSAWSETGERYPLKLFRDYVFHQVDHEGRPVLDLGHIITCLNRLDAGVDEKVQLVSRDEQNIFVMSYKEVKRSFESAWTEISKASSAGRSWPGVRDNNGTTAERHKEVKAKAAELAQPFASAIVWTPDDVGITYQDIGVWVPEPWDTRGGRLALAGDAAPSKPPHRGQGWNHAIQDAFDFIEAFEKVKAGKSKQSELIQDYSDEVAERSAKEVVMSKQSAYMLMNIDNVMASPWFKHGAARSPAVTKTAEAKA</sequence>
<keyword evidence="6" id="KW-0862">Zinc</keyword>
<evidence type="ECO:0000256" key="11">
    <source>
        <dbReference type="HAMAP-Rule" id="MF_03181"/>
    </source>
</evidence>
<dbReference type="GO" id="GO:0000289">
    <property type="term" value="P:nuclear-transcribed mRNA poly(A) tail shortening"/>
    <property type="evidence" value="ECO:0007669"/>
    <property type="project" value="UniProtKB-UniRule"/>
</dbReference>
<comment type="domain">
    <text evidence="11">Contains a pseudokinase domain. The protein kinase domain is predicted to be catalytically inactive because some of the residues important for catalytic activity are substituted and it lacks the equivalent of the binding site for a peptide substrate. However, it has retained an ATP-binding site and ATP-binding is required for mRNA degradation, stimulating the activity of the PAN2 nuclease in vitro. The nucleotide-binding site is juxtaposed to the RNase active site of PAN2 in the complex and may actually bind nucleosides of a poly(A) RNA rather than ATP, feeding the poly(A)-tail to the active site of the deadenylase and thus increasing the efficiency with which this distributive enzyme degrades oligo(A) RNAs.</text>
</comment>
<dbReference type="EMBL" id="JAVFHQ010000020">
    <property type="protein sequence ID" value="KAK4545341.1"/>
    <property type="molecule type" value="Genomic_DNA"/>
</dbReference>
<feature type="domain" description="FAD-binding" evidence="13">
    <location>
        <begin position="748"/>
        <end position="812"/>
    </location>
</feature>
<comment type="subcellular location">
    <subcellularLocation>
        <location evidence="1 11">Cytoplasm</location>
    </subcellularLocation>
</comment>
<dbReference type="GO" id="GO:0005524">
    <property type="term" value="F:ATP binding"/>
    <property type="evidence" value="ECO:0007669"/>
    <property type="project" value="UniProtKB-UniRule"/>
</dbReference>
<dbReference type="Pfam" id="PF18101">
    <property type="entry name" value="Pan3_CK"/>
    <property type="match status" value="1"/>
</dbReference>
<reference evidence="15 16" key="1">
    <citation type="submission" date="2021-11" db="EMBL/GenBank/DDBJ databases">
        <title>Black yeast isolated from Biological Soil Crust.</title>
        <authorList>
            <person name="Kurbessoian T."/>
        </authorList>
    </citation>
    <scope>NUCLEOTIDE SEQUENCE [LARGE SCALE GENOMIC DNA]</scope>
    <source>
        <strain evidence="15 16">CCFEE 5522</strain>
    </source>
</reference>
<accession>A0AAV9JIV2</accession>
<dbReference type="Proteomes" id="UP001324427">
    <property type="component" value="Unassembled WGS sequence"/>
</dbReference>
<dbReference type="GO" id="GO:0000932">
    <property type="term" value="C:P-body"/>
    <property type="evidence" value="ECO:0007669"/>
    <property type="project" value="TreeGrafter"/>
</dbReference>
<dbReference type="HAMAP" id="MF_03181">
    <property type="entry name" value="PAN3"/>
    <property type="match status" value="1"/>
</dbReference>
<keyword evidence="3" id="KW-0285">Flavoprotein</keyword>
<dbReference type="SUPFAM" id="SSF56112">
    <property type="entry name" value="Protein kinase-like (PK-like)"/>
    <property type="match status" value="1"/>
</dbReference>
<evidence type="ECO:0000259" key="13">
    <source>
        <dbReference type="Pfam" id="PF01494"/>
    </source>
</evidence>
<dbReference type="InterPro" id="IPR002938">
    <property type="entry name" value="FAD-bd"/>
</dbReference>
<dbReference type="Gene3D" id="1.20.5.5160">
    <property type="match status" value="1"/>
</dbReference>
<comment type="domain">
    <text evidence="11">The N-terminal zinc finger binds to poly(A) RNA.</text>
</comment>
<evidence type="ECO:0000256" key="9">
    <source>
        <dbReference type="ARBA" id="ARBA00023002"/>
    </source>
</evidence>
<evidence type="ECO:0000259" key="14">
    <source>
        <dbReference type="Pfam" id="PF18101"/>
    </source>
</evidence>
<evidence type="ECO:0000256" key="2">
    <source>
        <dbReference type="ARBA" id="ARBA00022490"/>
    </source>
</evidence>
<evidence type="ECO:0000256" key="7">
    <source>
        <dbReference type="ARBA" id="ARBA00022827"/>
    </source>
</evidence>
<evidence type="ECO:0000256" key="10">
    <source>
        <dbReference type="ARBA" id="ARBA00023054"/>
    </source>
</evidence>
<keyword evidence="8 11" id="KW-0067">ATP-binding</keyword>
<keyword evidence="7" id="KW-0274">FAD</keyword>
<evidence type="ECO:0000256" key="1">
    <source>
        <dbReference type="ARBA" id="ARBA00004496"/>
    </source>
</evidence>
<comment type="subunit">
    <text evidence="11">Homodimer. Forms a heterotrimer with a catalytic subunit PAN2 to form the poly(A)-nuclease (PAN) deadenylation complex. Interacts (via PAM-2 motif) with poly(A)-binding protein PAB1 (via PABC domain), conferring substrate specificity of the enzyme complex.</text>
</comment>
<evidence type="ECO:0000256" key="8">
    <source>
        <dbReference type="ARBA" id="ARBA00022840"/>
    </source>
</evidence>
<dbReference type="GO" id="GO:0016491">
    <property type="term" value="F:oxidoreductase activity"/>
    <property type="evidence" value="ECO:0007669"/>
    <property type="project" value="UniProtKB-KW"/>
</dbReference>
<evidence type="ECO:0000313" key="16">
    <source>
        <dbReference type="Proteomes" id="UP001324427"/>
    </source>
</evidence>
<feature type="coiled-coil region" evidence="11">
    <location>
        <begin position="540"/>
        <end position="578"/>
    </location>
</feature>
<comment type="caution">
    <text evidence="11">Lacks conserved residue(s) required for the propagation of feature annotation.</text>
</comment>
<feature type="binding site" evidence="11">
    <location>
        <begin position="423"/>
        <end position="424"/>
    </location>
    <ligand>
        <name>ATP</name>
        <dbReference type="ChEBI" id="CHEBI:30616"/>
    </ligand>
</feature>
<dbReference type="GO" id="GO:0008143">
    <property type="term" value="F:poly(A) binding"/>
    <property type="evidence" value="ECO:0007669"/>
    <property type="project" value="TreeGrafter"/>
</dbReference>
<dbReference type="InterPro" id="IPR041332">
    <property type="entry name" value="Pan3_CK"/>
</dbReference>
<dbReference type="InterPro" id="IPR011009">
    <property type="entry name" value="Kinase-like_dom_sf"/>
</dbReference>
<dbReference type="AlphaFoldDB" id="A0AAV9JIV2"/>
<name>A0AAV9JIV2_9PEZI</name>
<organism evidence="15 16">
    <name type="scientific">Oleoguttula mirabilis</name>
    <dbReference type="NCBI Taxonomy" id="1507867"/>
    <lineage>
        <taxon>Eukaryota</taxon>
        <taxon>Fungi</taxon>
        <taxon>Dikarya</taxon>
        <taxon>Ascomycota</taxon>
        <taxon>Pezizomycotina</taxon>
        <taxon>Dothideomycetes</taxon>
        <taxon>Dothideomycetidae</taxon>
        <taxon>Mycosphaerellales</taxon>
        <taxon>Teratosphaeriaceae</taxon>
        <taxon>Oleoguttula</taxon>
    </lineage>
</organism>
<dbReference type="InterPro" id="IPR036188">
    <property type="entry name" value="FAD/NAD-bd_sf"/>
</dbReference>
<evidence type="ECO:0000256" key="12">
    <source>
        <dbReference type="SAM" id="MobiDB-lite"/>
    </source>
</evidence>
<evidence type="ECO:0000256" key="5">
    <source>
        <dbReference type="ARBA" id="ARBA00022741"/>
    </source>
</evidence>
<keyword evidence="9" id="KW-0560">Oxidoreductase</keyword>
<dbReference type="GO" id="GO:0071949">
    <property type="term" value="F:FAD binding"/>
    <property type="evidence" value="ECO:0007669"/>
    <property type="project" value="InterPro"/>
</dbReference>
<keyword evidence="6" id="KW-0863">Zinc-finger</keyword>
<evidence type="ECO:0000256" key="6">
    <source>
        <dbReference type="ARBA" id="ARBA00022771"/>
    </source>
</evidence>
<dbReference type="Gene3D" id="1.10.287.3700">
    <property type="match status" value="1"/>
</dbReference>
<keyword evidence="5 11" id="KW-0547">Nucleotide-binding</keyword>
<dbReference type="GO" id="GO:0008270">
    <property type="term" value="F:zinc ion binding"/>
    <property type="evidence" value="ECO:0007669"/>
    <property type="project" value="UniProtKB-KW"/>
</dbReference>
<keyword evidence="16" id="KW-1185">Reference proteome</keyword>
<comment type="function">
    <text evidence="11">Regulatory subunit of the poly(A)-nuclease (PAN) deadenylation complex, one of two cytoplasmic mRNA deadenylases involved in mRNA turnover. PAN specifically shortens poly(A) tails of RNA and the activity is stimulated by poly(A)-binding protein PAB1. PAN deadenylation is followed by rapid degradation of the shortened mRNA tails by the CCR4-NOT complex. Deadenylated mRNAs are then degraded by two alternative mechanisms, namely exosome-mediated 3'-5' exonucleolytic degradation, or deadenlyation-dependent mRNA decaping and subsequent 5'-3' exonucleolytic degradation by XRN1. May also be involved in post-transcriptional maturation of mRNA poly(A) tails. PAN3 acts as a positive regulator for PAN activity, recruiting the catalytic subunit PAN2 to mRNA via its interaction with RNA and with PAB1.</text>
</comment>
<feature type="region of interest" description="Disordered" evidence="12">
    <location>
        <begin position="584"/>
        <end position="605"/>
    </location>
</feature>
<gene>
    <name evidence="11" type="primary">PAN3</name>
    <name evidence="15" type="ORF">LTR36_003521</name>
</gene>
<keyword evidence="6" id="KW-0479">Metal-binding</keyword>
<feature type="binding site" evidence="11">
    <location>
        <position position="316"/>
    </location>
    <ligand>
        <name>ATP</name>
        <dbReference type="ChEBI" id="CHEBI:30616"/>
    </ligand>
</feature>
<comment type="domain">
    <text evidence="11">The pseudokinase domain, the coiled-coil (CC), and C-terminal knob domain (CK) form a structural unit (PKC) that forms an extensive high-affinity interaction surface for PAN2.</text>
</comment>
<dbReference type="GO" id="GO:0031251">
    <property type="term" value="C:PAN complex"/>
    <property type="evidence" value="ECO:0007669"/>
    <property type="project" value="UniProtKB-UniRule"/>
</dbReference>
<proteinExistence type="inferred from homology"/>